<dbReference type="AlphaFoldDB" id="A0AA35WL91"/>
<evidence type="ECO:0000313" key="1">
    <source>
        <dbReference type="EMBL" id="CAI8017982.1"/>
    </source>
</evidence>
<organism evidence="1 2">
    <name type="scientific">Geodia barretti</name>
    <name type="common">Barrett's horny sponge</name>
    <dbReference type="NCBI Taxonomy" id="519541"/>
    <lineage>
        <taxon>Eukaryota</taxon>
        <taxon>Metazoa</taxon>
        <taxon>Porifera</taxon>
        <taxon>Demospongiae</taxon>
        <taxon>Heteroscleromorpha</taxon>
        <taxon>Tetractinellida</taxon>
        <taxon>Astrophorina</taxon>
        <taxon>Geodiidae</taxon>
        <taxon>Geodia</taxon>
    </lineage>
</organism>
<sequence>VSPYLSTACRFEPTCSQYAADAVERYGVLKGVWLGIQRIFRCRPRGGSGYDPVI</sequence>
<reference evidence="1" key="1">
    <citation type="submission" date="2023-03" db="EMBL/GenBank/DDBJ databases">
        <authorList>
            <person name="Steffen K."/>
            <person name="Cardenas P."/>
        </authorList>
    </citation>
    <scope>NUCLEOTIDE SEQUENCE</scope>
</reference>
<dbReference type="PANTHER" id="PTHR33383:SF1">
    <property type="entry name" value="MEMBRANE PROTEIN INSERTION EFFICIENCY FACTOR-RELATED"/>
    <property type="match status" value="1"/>
</dbReference>
<dbReference type="NCBIfam" id="TIGR00278">
    <property type="entry name" value="membrane protein insertion efficiency factor YidD"/>
    <property type="match status" value="1"/>
</dbReference>
<dbReference type="Proteomes" id="UP001174909">
    <property type="component" value="Unassembled WGS sequence"/>
</dbReference>
<comment type="caution">
    <text evidence="1">The sequence shown here is derived from an EMBL/GenBank/DDBJ whole genome shotgun (WGS) entry which is preliminary data.</text>
</comment>
<accession>A0AA35WL91</accession>
<proteinExistence type="predicted"/>
<dbReference type="SMART" id="SM01234">
    <property type="entry name" value="Haemolytic"/>
    <property type="match status" value="1"/>
</dbReference>
<name>A0AA35WL91_GEOBA</name>
<dbReference type="PANTHER" id="PTHR33383">
    <property type="entry name" value="MEMBRANE PROTEIN INSERTION EFFICIENCY FACTOR-RELATED"/>
    <property type="match status" value="1"/>
</dbReference>
<gene>
    <name evidence="1" type="ORF">GBAR_LOCUS10865</name>
</gene>
<dbReference type="EMBL" id="CASHTH010001677">
    <property type="protein sequence ID" value="CAI8017982.1"/>
    <property type="molecule type" value="Genomic_DNA"/>
</dbReference>
<evidence type="ECO:0000313" key="2">
    <source>
        <dbReference type="Proteomes" id="UP001174909"/>
    </source>
</evidence>
<feature type="non-terminal residue" evidence="1">
    <location>
        <position position="1"/>
    </location>
</feature>
<protein>
    <submittedName>
        <fullName evidence="1">Membrane protein insertion efficiency factor</fullName>
    </submittedName>
</protein>
<dbReference type="InterPro" id="IPR002696">
    <property type="entry name" value="Membr_insert_effic_factor_YidD"/>
</dbReference>
<dbReference type="Pfam" id="PF01809">
    <property type="entry name" value="YidD"/>
    <property type="match status" value="1"/>
</dbReference>
<keyword evidence="2" id="KW-1185">Reference proteome</keyword>